<dbReference type="PROSITE" id="PS51468">
    <property type="entry name" value="VIT"/>
    <property type="match status" value="1"/>
</dbReference>
<dbReference type="EMBL" id="CAJNOR010000195">
    <property type="protein sequence ID" value="CAF0835380.1"/>
    <property type="molecule type" value="Genomic_DNA"/>
</dbReference>
<evidence type="ECO:0000313" key="5">
    <source>
        <dbReference type="Proteomes" id="UP000663828"/>
    </source>
</evidence>
<evidence type="ECO:0000259" key="2">
    <source>
        <dbReference type="PROSITE" id="PS50234"/>
    </source>
</evidence>
<proteinExistence type="predicted"/>
<dbReference type="PANTHER" id="PTHR45737:SF6">
    <property type="entry name" value="VON WILLEBRAND FACTOR A DOMAIN-CONTAINING PROTEIN 5A"/>
    <property type="match status" value="1"/>
</dbReference>
<dbReference type="Proteomes" id="UP000663828">
    <property type="component" value="Unassembled WGS sequence"/>
</dbReference>
<dbReference type="SMART" id="SM00609">
    <property type="entry name" value="VIT"/>
    <property type="match status" value="1"/>
</dbReference>
<dbReference type="Pfam" id="PF13768">
    <property type="entry name" value="VWA_3"/>
    <property type="match status" value="1"/>
</dbReference>
<dbReference type="AlphaFoldDB" id="A0A813UXR2"/>
<dbReference type="InterPro" id="IPR002035">
    <property type="entry name" value="VWF_A"/>
</dbReference>
<feature type="chain" id="PRO_5032777983" evidence="1">
    <location>
        <begin position="20"/>
        <end position="837"/>
    </location>
</feature>
<name>A0A813UXR2_ADIRI</name>
<dbReference type="Pfam" id="PF08487">
    <property type="entry name" value="VIT"/>
    <property type="match status" value="1"/>
</dbReference>
<dbReference type="SUPFAM" id="SSF53300">
    <property type="entry name" value="vWA-like"/>
    <property type="match status" value="1"/>
</dbReference>
<feature type="domain" description="VIT" evidence="3">
    <location>
        <begin position="44"/>
        <end position="174"/>
    </location>
</feature>
<evidence type="ECO:0000256" key="1">
    <source>
        <dbReference type="SAM" id="SignalP"/>
    </source>
</evidence>
<dbReference type="InterPro" id="IPR036465">
    <property type="entry name" value="vWFA_dom_sf"/>
</dbReference>
<keyword evidence="1" id="KW-0732">Signal</keyword>
<feature type="signal peptide" evidence="1">
    <location>
        <begin position="1"/>
        <end position="19"/>
    </location>
</feature>
<sequence length="837" mass="92863">MRLILSITILLLTVGVLDARSKSRKKVTYRSTRDNKIDAQYAALIYKPVFSKAQRAYVPLRSVSVHVTIDAFGADVTLIQTFVNRGKESIEPIYVFPIEENAAVYSFTAHINNKTITAVLKEKTKAEKEYNISVEQGQTSVLLRQSKETLDTFTINVGALPPGKECQVKIQYVTELDLVEGNAIRFVVPTTIAPRYNPSLGHLQSADKTNAQYVQKTPYSMDFRARVLRSEEFKVVQVANLSHAVNASMSGESIDVSMQGIALDRDIILDIDIPPKHASPIVSVESYNEGNQHAVVLAFTRSLADFLKISKGRDESNTEFIFIVDCSGSMSEGGRIGHAREAMLLFIRSLPVGSRFNIIRFGSHYDILYKDEVLTMIYNEENAQKAETLTLSMDANFGGTELLQPLQYLKDHPPTHGRSRQIFLLTDGEISNTDQVIELCRSMSATTRIFSFGLGYSPSRALVKGLARATNGYFVFVPPDAKVDSYVGSQLGRALQPSLVNARLQWHGLSVNGSQAPQTIPPLYINDRVLVYALFAANPFDKKNASVDVMIDDHKISSIRLSDSKIRRSDTIRRLAAKALIQELEHKNRDGQGVEDRKAVEERILQLSLDHGILSAYSAFVGVEKSRSMDDGIMSDVSYIPIRVSKDDRYISEFSSLASVPVKPINDTGETLVPMPFEMTTKYSPQWFYGKLEIIATSIPSKTRPSGGFSESLDESDSVAADYDEAFVPTTTPSTLLSHDPVRWLIRQQSFNGLWKLSDSDIRTLTSGKELSAFSSSVTQNRDALSTALVIAVLESKHGQESNLWSAVVSKGRKQLLALGLNSSEVNLVIEEMKKKL</sequence>
<dbReference type="PANTHER" id="PTHR45737">
    <property type="entry name" value="VON WILLEBRAND FACTOR A DOMAIN-CONTAINING PROTEIN 5A"/>
    <property type="match status" value="1"/>
</dbReference>
<protein>
    <submittedName>
        <fullName evidence="4">Uncharacterized protein</fullName>
    </submittedName>
</protein>
<gene>
    <name evidence="4" type="ORF">XAT740_LOCUS4678</name>
</gene>
<reference evidence="4" key="1">
    <citation type="submission" date="2021-02" db="EMBL/GenBank/DDBJ databases">
        <authorList>
            <person name="Nowell W R."/>
        </authorList>
    </citation>
    <scope>NUCLEOTIDE SEQUENCE</scope>
</reference>
<feature type="domain" description="VWFA" evidence="2">
    <location>
        <begin position="319"/>
        <end position="499"/>
    </location>
</feature>
<comment type="caution">
    <text evidence="4">The sequence shown here is derived from an EMBL/GenBank/DDBJ whole genome shotgun (WGS) entry which is preliminary data.</text>
</comment>
<keyword evidence="5" id="KW-1185">Reference proteome</keyword>
<accession>A0A813UXR2</accession>
<dbReference type="InterPro" id="IPR013694">
    <property type="entry name" value="VIT"/>
</dbReference>
<dbReference type="Gene3D" id="3.40.50.410">
    <property type="entry name" value="von Willebrand factor, type A domain"/>
    <property type="match status" value="1"/>
</dbReference>
<organism evidence="4 5">
    <name type="scientific">Adineta ricciae</name>
    <name type="common">Rotifer</name>
    <dbReference type="NCBI Taxonomy" id="249248"/>
    <lineage>
        <taxon>Eukaryota</taxon>
        <taxon>Metazoa</taxon>
        <taxon>Spiralia</taxon>
        <taxon>Gnathifera</taxon>
        <taxon>Rotifera</taxon>
        <taxon>Eurotatoria</taxon>
        <taxon>Bdelloidea</taxon>
        <taxon>Adinetida</taxon>
        <taxon>Adinetidae</taxon>
        <taxon>Adineta</taxon>
    </lineage>
</organism>
<dbReference type="PROSITE" id="PS50234">
    <property type="entry name" value="VWFA"/>
    <property type="match status" value="1"/>
</dbReference>
<evidence type="ECO:0000313" key="4">
    <source>
        <dbReference type="EMBL" id="CAF0835380.1"/>
    </source>
</evidence>
<evidence type="ECO:0000259" key="3">
    <source>
        <dbReference type="PROSITE" id="PS51468"/>
    </source>
</evidence>
<dbReference type="SMART" id="SM00327">
    <property type="entry name" value="VWA"/>
    <property type="match status" value="1"/>
</dbReference>